<organism evidence="2 3">
    <name type="scientific">Streptomyces calidiresistens</name>
    <dbReference type="NCBI Taxonomy" id="1485586"/>
    <lineage>
        <taxon>Bacteria</taxon>
        <taxon>Bacillati</taxon>
        <taxon>Actinomycetota</taxon>
        <taxon>Actinomycetes</taxon>
        <taxon>Kitasatosporales</taxon>
        <taxon>Streptomycetaceae</taxon>
        <taxon>Streptomyces</taxon>
    </lineage>
</organism>
<accession>A0A7W3T7G6</accession>
<sequence>MSGLMHLRAKFTRNFTILPNFLLRRRGSAVVLGVAAYLFSLPEGTPMSIERLCRHFTEGRVRISRALRELEEDGYLERRLYRLADGTVRTRFVLHHLPEAARRFAEAGRDTPPVDEPATEHVPAAAPAPRPVAVAVPRPVAEAVPASVTCPAPEPIRVPTPRVGSAPVEARVLPAVPAARVAPVAVTAPVKVPAPRAVPAPVLPVAEIAPDRAPANGAGSTPKAVADRRPASEPVVTCPPRVSPTGEVPAPDPEAGSREPAAPATPAAALPRRDTTGAPAPAPTRPVSRAALAVLDSLTAHDPRLLLSERELHDLAPAVDTWLERGVPGIEVARALTTNLPQPLT</sequence>
<dbReference type="SUPFAM" id="SSF46785">
    <property type="entry name" value="Winged helix' DNA-binding domain"/>
    <property type="match status" value="1"/>
</dbReference>
<dbReference type="RefSeq" id="WP_228474221.1">
    <property type="nucleotide sequence ID" value="NZ_VKHS01000895.1"/>
</dbReference>
<keyword evidence="3" id="KW-1185">Reference proteome</keyword>
<evidence type="ECO:0000313" key="2">
    <source>
        <dbReference type="EMBL" id="MBB0232367.1"/>
    </source>
</evidence>
<evidence type="ECO:0008006" key="4">
    <source>
        <dbReference type="Google" id="ProtNLM"/>
    </source>
</evidence>
<proteinExistence type="predicted"/>
<evidence type="ECO:0000256" key="1">
    <source>
        <dbReference type="SAM" id="MobiDB-lite"/>
    </source>
</evidence>
<dbReference type="EMBL" id="VKHS01000895">
    <property type="protein sequence ID" value="MBB0232367.1"/>
    <property type="molecule type" value="Genomic_DNA"/>
</dbReference>
<name>A0A7W3T7G6_9ACTN</name>
<comment type="caution">
    <text evidence="2">The sequence shown here is derived from an EMBL/GenBank/DDBJ whole genome shotgun (WGS) entry which is preliminary data.</text>
</comment>
<evidence type="ECO:0000313" key="3">
    <source>
        <dbReference type="Proteomes" id="UP000530234"/>
    </source>
</evidence>
<dbReference type="AlphaFoldDB" id="A0A7W3T7G6"/>
<dbReference type="InterPro" id="IPR036390">
    <property type="entry name" value="WH_DNA-bd_sf"/>
</dbReference>
<feature type="compositionally biased region" description="Low complexity" evidence="1">
    <location>
        <begin position="260"/>
        <end position="270"/>
    </location>
</feature>
<feature type="non-terminal residue" evidence="2">
    <location>
        <position position="345"/>
    </location>
</feature>
<dbReference type="Proteomes" id="UP000530234">
    <property type="component" value="Unassembled WGS sequence"/>
</dbReference>
<protein>
    <recommendedName>
        <fullName evidence="4">Helix-turn-helix domain-containing protein</fullName>
    </recommendedName>
</protein>
<gene>
    <name evidence="2" type="ORF">FOE67_23445</name>
</gene>
<reference evidence="3" key="1">
    <citation type="submission" date="2019-10" db="EMBL/GenBank/DDBJ databases">
        <title>Streptomyces sp. nov., a novel actinobacterium isolated from alkaline environment.</title>
        <authorList>
            <person name="Golinska P."/>
        </authorList>
    </citation>
    <scope>NUCLEOTIDE SEQUENCE [LARGE SCALE GENOMIC DNA]</scope>
    <source>
        <strain evidence="3">DSM 42108</strain>
    </source>
</reference>
<feature type="region of interest" description="Disordered" evidence="1">
    <location>
        <begin position="211"/>
        <end position="285"/>
    </location>
</feature>